<evidence type="ECO:0000259" key="1">
    <source>
        <dbReference type="Pfam" id="PF05729"/>
    </source>
</evidence>
<feature type="domain" description="NACHT" evidence="1">
    <location>
        <begin position="42"/>
        <end position="165"/>
    </location>
</feature>
<dbReference type="PRINTS" id="PR00364">
    <property type="entry name" value="DISEASERSIST"/>
</dbReference>
<dbReference type="EMBL" id="JAPNKA010000001">
    <property type="protein sequence ID" value="MCY1075975.1"/>
    <property type="molecule type" value="Genomic_DNA"/>
</dbReference>
<name>A0ABT4A2V4_9BACT</name>
<evidence type="ECO:0000313" key="2">
    <source>
        <dbReference type="EMBL" id="MCY1075975.1"/>
    </source>
</evidence>
<dbReference type="Gene3D" id="1.25.40.10">
    <property type="entry name" value="Tetratricopeptide repeat domain"/>
    <property type="match status" value="1"/>
</dbReference>
<dbReference type="SUPFAM" id="SSF52540">
    <property type="entry name" value="P-loop containing nucleoside triphosphate hydrolases"/>
    <property type="match status" value="1"/>
</dbReference>
<proteinExistence type="predicted"/>
<reference evidence="2 3" key="1">
    <citation type="submission" date="2022-11" db="EMBL/GenBank/DDBJ databases">
        <title>Minimal conservation of predation-associated metabolite biosynthetic gene clusters underscores biosynthetic potential of Myxococcota including descriptions for ten novel species: Archangium lansinium sp. nov., Myxococcus landrumus sp. nov., Nannocystis bai.</title>
        <authorList>
            <person name="Ahearne A."/>
            <person name="Stevens C."/>
            <person name="Phillips K."/>
        </authorList>
    </citation>
    <scope>NUCLEOTIDE SEQUENCE [LARGE SCALE GENOMIC DNA]</scope>
    <source>
        <strain evidence="2 3">MIWBW</strain>
    </source>
</reference>
<comment type="caution">
    <text evidence="2">The sequence shown here is derived from an EMBL/GenBank/DDBJ whole genome shotgun (WGS) entry which is preliminary data.</text>
</comment>
<protein>
    <submittedName>
        <fullName evidence="2">NACHT domain-containing protein</fullName>
    </submittedName>
</protein>
<dbReference type="InterPro" id="IPR027417">
    <property type="entry name" value="P-loop_NTPase"/>
</dbReference>
<dbReference type="Gene3D" id="3.40.50.300">
    <property type="entry name" value="P-loop containing nucleotide triphosphate hydrolases"/>
    <property type="match status" value="1"/>
</dbReference>
<dbReference type="PANTHER" id="PTHR47691:SF3">
    <property type="entry name" value="HTH-TYPE TRANSCRIPTIONAL REGULATOR RV0890C-RELATED"/>
    <property type="match status" value="1"/>
</dbReference>
<dbReference type="Proteomes" id="UP001207654">
    <property type="component" value="Unassembled WGS sequence"/>
</dbReference>
<dbReference type="SUPFAM" id="SSF48452">
    <property type="entry name" value="TPR-like"/>
    <property type="match status" value="2"/>
</dbReference>
<dbReference type="RefSeq" id="WP_267534885.1">
    <property type="nucleotide sequence ID" value="NZ_JAPNKA010000001.1"/>
</dbReference>
<dbReference type="Pfam" id="PF05729">
    <property type="entry name" value="NACHT"/>
    <property type="match status" value="1"/>
</dbReference>
<gene>
    <name evidence="2" type="ORF">OV287_15985</name>
</gene>
<dbReference type="InterPro" id="IPR011990">
    <property type="entry name" value="TPR-like_helical_dom_sf"/>
</dbReference>
<organism evidence="2 3">
    <name type="scientific">Archangium lansingense</name>
    <dbReference type="NCBI Taxonomy" id="2995310"/>
    <lineage>
        <taxon>Bacteria</taxon>
        <taxon>Pseudomonadati</taxon>
        <taxon>Myxococcota</taxon>
        <taxon>Myxococcia</taxon>
        <taxon>Myxococcales</taxon>
        <taxon>Cystobacterineae</taxon>
        <taxon>Archangiaceae</taxon>
        <taxon>Archangium</taxon>
    </lineage>
</organism>
<evidence type="ECO:0000313" key="3">
    <source>
        <dbReference type="Proteomes" id="UP001207654"/>
    </source>
</evidence>
<accession>A0ABT4A2V4</accession>
<dbReference type="InterPro" id="IPR007111">
    <property type="entry name" value="NACHT_NTPase"/>
</dbReference>
<dbReference type="PANTHER" id="PTHR47691">
    <property type="entry name" value="REGULATOR-RELATED"/>
    <property type="match status" value="1"/>
</dbReference>
<sequence>MSNTAPFHSKFHDIARPDGPLVGRQRELVRLRELCAQPRTSIVVIQGSAGSGKTRLALELLRSWRCSFAWSFQSEPGHETGRVSADSFASELLRYLGEEPRAHESGWDRTLRIAERLKQQRILLVLDGAELLQQPETGEFLDPTLKLLVSSLSEGHSGQCLITTRIPVRTNKSSWVKSFALGNLSAEAGASMLKDEGVQANESELLDTALAVRGHAFSLKLVGGLVGKFRRGKSRLTTMLGDMSSPWALRYTSDSSSSWAVLGSLLQAHDQSFEAGPESALLRFMAVLGSTVRRELLHQLLEQPTFDWRFHGLKHLRTTDIDEGISRLRSHSLLTETEDERFLLHPIVRDYFREQLRAEAPEKYRVLHEYLFEFFRRKTARRPDKTGELLPLYQAFHSGYLGGRAEASFRDVFWERLRRGHQDYSTRILGNETSDAIALYGYLRNDCRPSEQEPLTLIRSALEQAMSRFWSIGWTDDAIRTAWIRFRLEREKGAIEAAAALSVLIEFLVQSGDLANAHGVALLKHQLAEQAKDAYLLVKSKSQLARVLHRRGLLESALSMFLSAEELNTRDEPEAPLLQELDGLFFCELLLDLGEVEQSTRRMARIIEQMGELRPEEDVVKNLLITRILLDSGKPSEALALLEEALVLSKEISSRPLELQTLLMRATCYAELGSSHVQEDLKKVLMLSSCLNLKLIHSDARLLEAHVTLQQDPARGKEQLRELRATLDDLDYRLKIPDLLMEEARLALLESDKELAREFFQEASRLVETMPCRSREQRLKNLSREL</sequence>
<keyword evidence="3" id="KW-1185">Reference proteome</keyword>